<proteinExistence type="predicted"/>
<protein>
    <submittedName>
        <fullName evidence="2">Uncharacterized protein</fullName>
    </submittedName>
</protein>
<gene>
    <name evidence="2" type="ORF">TPC1_30007</name>
</gene>
<reference evidence="2" key="1">
    <citation type="submission" date="2015-07" db="EMBL/GenBank/DDBJ databases">
        <title>Adaptation to a free-living lifestyle via gene acquisitions in the diplomonad Trepomonas sp. PC1.</title>
        <authorList>
            <person name="Xu F."/>
            <person name="Jerlstrom-Hultqvist J."/>
            <person name="Kolisko M."/>
            <person name="Simpson A.G.B."/>
            <person name="Roger A.J."/>
            <person name="Svard S.G."/>
            <person name="Andersson J.O."/>
        </authorList>
    </citation>
    <scope>NUCLEOTIDE SEQUENCE</scope>
    <source>
        <strain evidence="2">PC1</strain>
    </source>
</reference>
<name>A0A146K228_9EUKA</name>
<keyword evidence="1" id="KW-0175">Coiled coil</keyword>
<dbReference type="AlphaFoldDB" id="A0A146K228"/>
<evidence type="ECO:0000256" key="1">
    <source>
        <dbReference type="SAM" id="Coils"/>
    </source>
</evidence>
<evidence type="ECO:0000313" key="2">
    <source>
        <dbReference type="EMBL" id="JAP90498.1"/>
    </source>
</evidence>
<accession>A0A146K228</accession>
<feature type="coiled-coil region" evidence="1">
    <location>
        <begin position="647"/>
        <end position="684"/>
    </location>
</feature>
<organism evidence="2">
    <name type="scientific">Trepomonas sp. PC1</name>
    <dbReference type="NCBI Taxonomy" id="1076344"/>
    <lineage>
        <taxon>Eukaryota</taxon>
        <taxon>Metamonada</taxon>
        <taxon>Diplomonadida</taxon>
        <taxon>Hexamitidae</taxon>
        <taxon>Hexamitinae</taxon>
        <taxon>Trepomonas</taxon>
    </lineage>
</organism>
<feature type="coiled-coil region" evidence="1">
    <location>
        <begin position="838"/>
        <end position="871"/>
    </location>
</feature>
<dbReference type="EMBL" id="GDID01006108">
    <property type="protein sequence ID" value="JAP90498.1"/>
    <property type="molecule type" value="Transcribed_RNA"/>
</dbReference>
<sequence length="1199" mass="143277">MHNMEIHEDLTDQVNSLCALIEKLKPSSDVMEDMIKIDENSIKYHYMMLLFLIYRIKPENKLRNIYNQVLGFDVEPFMDQLLQRFQGFNDQLVETQRDLLSLTRREFNQQLFPRYKKIFTDEEREDLREKFGENITTETVESIAQQFSQNKQVLKKSPQKKKPGLIDPLKLNLDNKKNILNQPIKSEVLNESKSVEHLIEENQNPTDQTSENLASVVALPQYKPDKEQKEQKKKITFSERENLFLKFVPLRSPFEISQQLIKSNMLKKFKPCEKIWRSKTPLDSESKYCSQYIRAQYNNIQRSDKFKKFYKENETQKELNVQGSKLFQAMCQNWKKQRVYCSEYLKKQQRFKNFLFEDNQEVIDVQQNKFSNVVFKSQSLPFRKSYYDPEKRQQDQLVVYLQRINIFKDVGPKETKVKDLESIQKKFVIQRKTKNLPNKSALKHHKLNKFHSFNPKLQKVNVQDYNFKEKQKQKTIEQQCFYESASDSEFDYKVFKFKKRYDSQRYAVIQSLQTLTKVNADSIQDYPLEKLQRMLNSQVSIQSLQDQSLNQYQSIMHAQKVIFIQSTIQSSTLLPLFLNNRKEFVMDDSFKIGQQNYEQILQSEVQRMRPELAKILETIPQPILRNEPDLSENKLKEEFLFSSEYDKLRKKEKLKFKSLRIQKLEEKKMQKEDQKEKVMKISENQKMKQQKQLERKPLQIPVDIYQLFLLQLSLNTIVKHDHVFNYEKRLLQKQFGVIKSKQGLIPLPTLDNMVFVKAMQIFTKQFHRETQNILVMAKQQLYEELKLKCNALKEINAQYDNDMVLIYLTAERMVRVSKYQLNLNLLQQISWEENNVEKVMAKRRLEEELRLADELKQQQFQKQEAERLQKQKIHDEKQQQLKSITKMPMSPIDSQELLLIWYNLHQRISRRDFDEFLAGLDFDQQMVLKVKLLNQNFSVEVLRNQIKSNNQIQRFVTEDAQKYLKETKPIYRFYDLYQNSIQAESNCGIAQFCKGCTSTLQFYNRGMIRIIKELDREDQEEDMKLIKVRYSPIRERQQKMKLRLLEQPETEIKPSQQLIDAIQSGNPEMLMTVVESHQESRLIEEIRRPAVKSQLKSRLKRLEESNIKTSVNQSQSQFRQPQVKPLPTRPISELELKCLKIPKSALKTMRPQKVEVEKPMRLITQSVLKREKPNVNYAQMKYEEELNRSDVNLMLMIKK</sequence>